<evidence type="ECO:0000313" key="16">
    <source>
        <dbReference type="EMBL" id="TDR71088.1"/>
    </source>
</evidence>
<evidence type="ECO:0000256" key="4">
    <source>
        <dbReference type="ARBA" id="ARBA00007008"/>
    </source>
</evidence>
<evidence type="ECO:0000256" key="8">
    <source>
        <dbReference type="ARBA" id="ARBA00022777"/>
    </source>
</evidence>
<dbReference type="GO" id="GO:0070814">
    <property type="term" value="P:hydrogen sulfide biosynthetic process"/>
    <property type="evidence" value="ECO:0007669"/>
    <property type="project" value="UniProtKB-UniRule"/>
</dbReference>
<keyword evidence="7 13" id="KW-0547">Nucleotide-binding</keyword>
<evidence type="ECO:0000256" key="9">
    <source>
        <dbReference type="ARBA" id="ARBA00022840"/>
    </source>
</evidence>
<keyword evidence="9 13" id="KW-0067">ATP-binding</keyword>
<dbReference type="Pfam" id="PF01583">
    <property type="entry name" value="APS_kinase"/>
    <property type="match status" value="1"/>
</dbReference>
<comment type="catalytic activity">
    <reaction evidence="1 13 14">
        <text>adenosine 5'-phosphosulfate + ATP = 3'-phosphoadenylyl sulfate + ADP + H(+)</text>
        <dbReference type="Rhea" id="RHEA:24152"/>
        <dbReference type="ChEBI" id="CHEBI:15378"/>
        <dbReference type="ChEBI" id="CHEBI:30616"/>
        <dbReference type="ChEBI" id="CHEBI:58243"/>
        <dbReference type="ChEBI" id="CHEBI:58339"/>
        <dbReference type="ChEBI" id="CHEBI:456216"/>
        <dbReference type="EC" id="2.7.1.25"/>
    </reaction>
</comment>
<dbReference type="InterPro" id="IPR027417">
    <property type="entry name" value="P-loop_NTPase"/>
</dbReference>
<organism evidence="16 17">
    <name type="scientific">Paludibacterium purpuratum</name>
    <dbReference type="NCBI Taxonomy" id="1144873"/>
    <lineage>
        <taxon>Bacteria</taxon>
        <taxon>Pseudomonadati</taxon>
        <taxon>Pseudomonadota</taxon>
        <taxon>Betaproteobacteria</taxon>
        <taxon>Neisseriales</taxon>
        <taxon>Chromobacteriaceae</taxon>
        <taxon>Paludibacterium</taxon>
    </lineage>
</organism>
<dbReference type="GO" id="GO:0000103">
    <property type="term" value="P:sulfate assimilation"/>
    <property type="evidence" value="ECO:0007669"/>
    <property type="project" value="UniProtKB-UniRule"/>
</dbReference>
<dbReference type="Gene3D" id="3.40.50.300">
    <property type="entry name" value="P-loop containing nucleotide triphosphate hydrolases"/>
    <property type="match status" value="1"/>
</dbReference>
<evidence type="ECO:0000256" key="1">
    <source>
        <dbReference type="ARBA" id="ARBA00001823"/>
    </source>
</evidence>
<comment type="similarity">
    <text evidence="4 13 14">Belongs to the APS kinase family.</text>
</comment>
<evidence type="ECO:0000256" key="14">
    <source>
        <dbReference type="RuleBase" id="RU004347"/>
    </source>
</evidence>
<keyword evidence="17" id="KW-1185">Reference proteome</keyword>
<evidence type="ECO:0000256" key="7">
    <source>
        <dbReference type="ARBA" id="ARBA00022741"/>
    </source>
</evidence>
<evidence type="ECO:0000256" key="5">
    <source>
        <dbReference type="ARBA" id="ARBA00012121"/>
    </source>
</evidence>
<dbReference type="NCBIfam" id="NF003013">
    <property type="entry name" value="PRK03846.1"/>
    <property type="match status" value="1"/>
</dbReference>
<evidence type="ECO:0000256" key="10">
    <source>
        <dbReference type="ARBA" id="ARBA00029724"/>
    </source>
</evidence>
<dbReference type="OrthoDB" id="9804504at2"/>
<feature type="binding site" evidence="13">
    <location>
        <begin position="32"/>
        <end position="39"/>
    </location>
    <ligand>
        <name>ATP</name>
        <dbReference type="ChEBI" id="CHEBI:30616"/>
    </ligand>
</feature>
<keyword evidence="13" id="KW-0597">Phosphoprotein</keyword>
<feature type="domain" description="APS kinase" evidence="15">
    <location>
        <begin position="25"/>
        <end position="173"/>
    </location>
</feature>
<name>A0A4R7AXS5_9NEIS</name>
<sequence>MTQHLTYVTHRLGAEDRLRHYGHAGAVVWLTGLSASGKSTLSMALEQELTRNGYSCYVLDGDNLRHGLNANLGFSPEDRSENIRRVGEVAALFADAGLVCITAFISPYRADRERARGACRQTFHEVHIATDLAVCESRDPKGLYRKARMGELPDFTGIDAPYEQPESCELTIDTSDESIAQSLDKLIAYVRRAIPLERQKANRPGA</sequence>
<comment type="caution">
    <text evidence="16">The sequence shown here is derived from an EMBL/GenBank/DDBJ whole genome shotgun (WGS) entry which is preliminary data.</text>
</comment>
<reference evidence="16 17" key="1">
    <citation type="submission" date="2019-03" db="EMBL/GenBank/DDBJ databases">
        <title>Genomic Encyclopedia of Type Strains, Phase III (KMG-III): the genomes of soil and plant-associated and newly described type strains.</title>
        <authorList>
            <person name="Whitman W."/>
        </authorList>
    </citation>
    <scope>NUCLEOTIDE SEQUENCE [LARGE SCALE GENOMIC DNA]</scope>
    <source>
        <strain evidence="16 17">CECT 8976</strain>
    </source>
</reference>
<dbReference type="Proteomes" id="UP000295611">
    <property type="component" value="Unassembled WGS sequence"/>
</dbReference>
<dbReference type="CDD" id="cd02027">
    <property type="entry name" value="APSK"/>
    <property type="match status" value="1"/>
</dbReference>
<evidence type="ECO:0000259" key="15">
    <source>
        <dbReference type="Pfam" id="PF01583"/>
    </source>
</evidence>
<dbReference type="UniPathway" id="UPA00140">
    <property type="reaction ID" value="UER00205"/>
</dbReference>
<evidence type="ECO:0000313" key="17">
    <source>
        <dbReference type="Proteomes" id="UP000295611"/>
    </source>
</evidence>
<dbReference type="AlphaFoldDB" id="A0A4R7AXS5"/>
<evidence type="ECO:0000256" key="12">
    <source>
        <dbReference type="ARBA" id="ARBA00031464"/>
    </source>
</evidence>
<accession>A0A4R7AXS5</accession>
<dbReference type="InterPro" id="IPR002891">
    <property type="entry name" value="APS"/>
</dbReference>
<dbReference type="EMBL" id="SNZP01000020">
    <property type="protein sequence ID" value="TDR71088.1"/>
    <property type="molecule type" value="Genomic_DNA"/>
</dbReference>
<dbReference type="PANTHER" id="PTHR11055:SF1">
    <property type="entry name" value="PAPS SYNTHETASE, ISOFORM D"/>
    <property type="match status" value="1"/>
</dbReference>
<dbReference type="RefSeq" id="WP_133684047.1">
    <property type="nucleotide sequence ID" value="NZ_SNZP01000020.1"/>
</dbReference>
<evidence type="ECO:0000256" key="6">
    <source>
        <dbReference type="ARBA" id="ARBA00022679"/>
    </source>
</evidence>
<feature type="active site" description="Phosphoserine intermediate" evidence="13">
    <location>
        <position position="106"/>
    </location>
</feature>
<keyword evidence="6 13" id="KW-0808">Transferase</keyword>
<dbReference type="InterPro" id="IPR059117">
    <property type="entry name" value="APS_kinase_dom"/>
</dbReference>
<evidence type="ECO:0000256" key="13">
    <source>
        <dbReference type="HAMAP-Rule" id="MF_00065"/>
    </source>
</evidence>
<dbReference type="GO" id="GO:0050428">
    <property type="term" value="P:3'-phosphoadenosine 5'-phosphosulfate biosynthetic process"/>
    <property type="evidence" value="ECO:0007669"/>
    <property type="project" value="TreeGrafter"/>
</dbReference>
<dbReference type="GO" id="GO:0004020">
    <property type="term" value="F:adenylylsulfate kinase activity"/>
    <property type="evidence" value="ECO:0007669"/>
    <property type="project" value="UniProtKB-UniRule"/>
</dbReference>
<evidence type="ECO:0000256" key="3">
    <source>
        <dbReference type="ARBA" id="ARBA00004806"/>
    </source>
</evidence>
<dbReference type="EC" id="2.7.1.25" evidence="5 13"/>
<dbReference type="SUPFAM" id="SSF52540">
    <property type="entry name" value="P-loop containing nucleoside triphosphate hydrolases"/>
    <property type="match status" value="1"/>
</dbReference>
<dbReference type="HAMAP" id="MF_00065">
    <property type="entry name" value="Adenylyl_sulf_kinase"/>
    <property type="match status" value="1"/>
</dbReference>
<protein>
    <recommendedName>
        <fullName evidence="5 13">Adenylyl-sulfate kinase</fullName>
        <ecNumber evidence="5 13">2.7.1.25</ecNumber>
    </recommendedName>
    <alternativeName>
        <fullName evidence="11 13">APS kinase</fullName>
    </alternativeName>
    <alternativeName>
        <fullName evidence="12 13">ATP adenosine-5'-phosphosulfate 3'-phosphotransferase</fullName>
    </alternativeName>
    <alternativeName>
        <fullName evidence="10 13">Adenosine-5'-phosphosulfate kinase</fullName>
    </alternativeName>
</protein>
<evidence type="ECO:0000256" key="2">
    <source>
        <dbReference type="ARBA" id="ARBA00002632"/>
    </source>
</evidence>
<comment type="function">
    <text evidence="2 13 14">Catalyzes the synthesis of activated sulfate.</text>
</comment>
<evidence type="ECO:0000256" key="11">
    <source>
        <dbReference type="ARBA" id="ARBA00031393"/>
    </source>
</evidence>
<dbReference type="GO" id="GO:0005524">
    <property type="term" value="F:ATP binding"/>
    <property type="evidence" value="ECO:0007669"/>
    <property type="project" value="UniProtKB-UniRule"/>
</dbReference>
<keyword evidence="8 13" id="KW-0418">Kinase</keyword>
<comment type="pathway">
    <text evidence="3 13 14">Sulfur metabolism; hydrogen sulfide biosynthesis; sulfite from sulfate: step 2/3.</text>
</comment>
<dbReference type="PANTHER" id="PTHR11055">
    <property type="entry name" value="BIFUNCTIONAL 3'-PHOSPHOADENOSINE 5'-PHOSPHOSULFATE SYNTHASE"/>
    <property type="match status" value="1"/>
</dbReference>
<proteinExistence type="inferred from homology"/>
<dbReference type="NCBIfam" id="TIGR00455">
    <property type="entry name" value="apsK"/>
    <property type="match status" value="1"/>
</dbReference>
<gene>
    <name evidence="13" type="primary">cysC</name>
    <name evidence="16" type="ORF">DFP86_12043</name>
</gene>